<gene>
    <name evidence="1" type="ORF">CWI69_00820</name>
</gene>
<sequence length="168" mass="19101">MIVDDDRLKLLKMYKMKVAGSVPSVLWELFGAILTGKKGAGGVGADLDGWEVKSAKDGGAYEYQYHLKTGLQKLKEDCEVNHLFCNYNKDYSRLEVRAIHGSDLADEYFKAWTPKYEANYDPTVDSAARRQRFRRNIPKGKVNELGVLILRIENGIVTHRDQEALDNF</sequence>
<reference evidence="2" key="1">
    <citation type="journal article" date="2018" name="Front. Microbiol.">
        <title>Genome-Based Analysis Reveals the Taxonomy and Diversity of the Family Idiomarinaceae.</title>
        <authorList>
            <person name="Liu Y."/>
            <person name="Lai Q."/>
            <person name="Shao Z."/>
        </authorList>
    </citation>
    <scope>NUCLEOTIDE SEQUENCE [LARGE SCALE GENOMIC DNA]</scope>
    <source>
        <strain evidence="2">BH195</strain>
    </source>
</reference>
<protein>
    <submittedName>
        <fullName evidence="1">Uncharacterized protein</fullName>
    </submittedName>
</protein>
<dbReference type="EMBL" id="PIPW01000001">
    <property type="protein sequence ID" value="RUO54949.1"/>
    <property type="molecule type" value="Genomic_DNA"/>
</dbReference>
<dbReference type="Proteomes" id="UP000287198">
    <property type="component" value="Unassembled WGS sequence"/>
</dbReference>
<dbReference type="AlphaFoldDB" id="A0A432Y1W1"/>
<organism evidence="1 2">
    <name type="scientific">Pseudidiomarina halophila</name>
    <dbReference type="NCBI Taxonomy" id="1449799"/>
    <lineage>
        <taxon>Bacteria</taxon>
        <taxon>Pseudomonadati</taxon>
        <taxon>Pseudomonadota</taxon>
        <taxon>Gammaproteobacteria</taxon>
        <taxon>Alteromonadales</taxon>
        <taxon>Idiomarinaceae</taxon>
        <taxon>Pseudidiomarina</taxon>
    </lineage>
</organism>
<accession>A0A432Y1W1</accession>
<evidence type="ECO:0000313" key="2">
    <source>
        <dbReference type="Proteomes" id="UP000287198"/>
    </source>
</evidence>
<evidence type="ECO:0000313" key="1">
    <source>
        <dbReference type="EMBL" id="RUO54949.1"/>
    </source>
</evidence>
<proteinExistence type="predicted"/>
<comment type="caution">
    <text evidence="1">The sequence shown here is derived from an EMBL/GenBank/DDBJ whole genome shotgun (WGS) entry which is preliminary data.</text>
</comment>
<name>A0A432Y1W1_9GAMM</name>
<dbReference type="OrthoDB" id="529192at2"/>
<keyword evidence="2" id="KW-1185">Reference proteome</keyword>